<evidence type="ECO:0000256" key="6">
    <source>
        <dbReference type="SAM" id="Phobius"/>
    </source>
</evidence>
<dbReference type="EMBL" id="DVHU01000111">
    <property type="protein sequence ID" value="HIR94215.1"/>
    <property type="molecule type" value="Genomic_DNA"/>
</dbReference>
<dbReference type="PANTHER" id="PTHR32196">
    <property type="entry name" value="ABC TRANSPORTER PERMEASE PROTEIN YPHD-RELATED-RELATED"/>
    <property type="match status" value="1"/>
</dbReference>
<dbReference type="CDD" id="cd06579">
    <property type="entry name" value="TM_PBP1_transp_AraH_like"/>
    <property type="match status" value="1"/>
</dbReference>
<evidence type="ECO:0000256" key="4">
    <source>
        <dbReference type="ARBA" id="ARBA00022989"/>
    </source>
</evidence>
<dbReference type="AlphaFoldDB" id="A0A9D1ELN2"/>
<keyword evidence="2" id="KW-1003">Cell membrane</keyword>
<feature type="transmembrane region" description="Helical" evidence="6">
    <location>
        <begin position="128"/>
        <end position="147"/>
    </location>
</feature>
<evidence type="ECO:0000313" key="8">
    <source>
        <dbReference type="Proteomes" id="UP000886841"/>
    </source>
</evidence>
<dbReference type="GO" id="GO:0005886">
    <property type="term" value="C:plasma membrane"/>
    <property type="evidence" value="ECO:0007669"/>
    <property type="project" value="UniProtKB-SubCell"/>
</dbReference>
<evidence type="ECO:0000256" key="3">
    <source>
        <dbReference type="ARBA" id="ARBA00022692"/>
    </source>
</evidence>
<reference evidence="7" key="2">
    <citation type="journal article" date="2021" name="PeerJ">
        <title>Extensive microbial diversity within the chicken gut microbiome revealed by metagenomics and culture.</title>
        <authorList>
            <person name="Gilroy R."/>
            <person name="Ravi A."/>
            <person name="Getino M."/>
            <person name="Pursley I."/>
            <person name="Horton D.L."/>
            <person name="Alikhan N.F."/>
            <person name="Baker D."/>
            <person name="Gharbi K."/>
            <person name="Hall N."/>
            <person name="Watson M."/>
            <person name="Adriaenssens E.M."/>
            <person name="Foster-Nyarko E."/>
            <person name="Jarju S."/>
            <person name="Secka A."/>
            <person name="Antonio M."/>
            <person name="Oren A."/>
            <person name="Chaudhuri R.R."/>
            <person name="La Ragione R."/>
            <person name="Hildebrand F."/>
            <person name="Pallen M.J."/>
        </authorList>
    </citation>
    <scope>NUCLEOTIDE SEQUENCE</scope>
    <source>
        <strain evidence="7">ChiSxjej1B13-7041</strain>
    </source>
</reference>
<accession>A0A9D1ELN2</accession>
<name>A0A9D1ELN2_9FIRM</name>
<evidence type="ECO:0000313" key="7">
    <source>
        <dbReference type="EMBL" id="HIR94215.1"/>
    </source>
</evidence>
<feature type="transmembrane region" description="Helical" evidence="6">
    <location>
        <begin position="24"/>
        <end position="43"/>
    </location>
</feature>
<dbReference type="InterPro" id="IPR001851">
    <property type="entry name" value="ABC_transp_permease"/>
</dbReference>
<feature type="transmembrane region" description="Helical" evidence="6">
    <location>
        <begin position="99"/>
        <end position="121"/>
    </location>
</feature>
<keyword evidence="3 6" id="KW-0812">Transmembrane</keyword>
<evidence type="ECO:0000256" key="1">
    <source>
        <dbReference type="ARBA" id="ARBA00004651"/>
    </source>
</evidence>
<organism evidence="7 8">
    <name type="scientific">Candidatus Egerieimonas intestinavium</name>
    <dbReference type="NCBI Taxonomy" id="2840777"/>
    <lineage>
        <taxon>Bacteria</taxon>
        <taxon>Bacillati</taxon>
        <taxon>Bacillota</taxon>
        <taxon>Clostridia</taxon>
        <taxon>Lachnospirales</taxon>
        <taxon>Lachnospiraceae</taxon>
        <taxon>Lachnospiraceae incertae sedis</taxon>
        <taxon>Candidatus Egerieimonas</taxon>
    </lineage>
</organism>
<feature type="transmembrane region" description="Helical" evidence="6">
    <location>
        <begin position="167"/>
        <end position="189"/>
    </location>
</feature>
<keyword evidence="5 6" id="KW-0472">Membrane</keyword>
<evidence type="ECO:0000256" key="2">
    <source>
        <dbReference type="ARBA" id="ARBA00022475"/>
    </source>
</evidence>
<dbReference type="Proteomes" id="UP000886841">
    <property type="component" value="Unassembled WGS sequence"/>
</dbReference>
<dbReference type="Pfam" id="PF02653">
    <property type="entry name" value="BPD_transp_2"/>
    <property type="match status" value="1"/>
</dbReference>
<feature type="transmembrane region" description="Helical" evidence="6">
    <location>
        <begin position="55"/>
        <end position="74"/>
    </location>
</feature>
<reference evidence="7" key="1">
    <citation type="submission" date="2020-10" db="EMBL/GenBank/DDBJ databases">
        <authorList>
            <person name="Gilroy R."/>
        </authorList>
    </citation>
    <scope>NUCLEOTIDE SEQUENCE</scope>
    <source>
        <strain evidence="7">ChiSxjej1B13-7041</strain>
    </source>
</reference>
<protein>
    <submittedName>
        <fullName evidence="7">ABC transporter permease</fullName>
    </submittedName>
</protein>
<keyword evidence="4 6" id="KW-1133">Transmembrane helix</keyword>
<sequence length="331" mass="34958">MAKNQEKKSFFESPVGSFLLQNKALAILVVFMISVACISPIFLTPSNLLNLIRQIAYSAILGAGYTMILSSGHIDLSIGCEVGLVGVIMGKALVADLPIPVAILIGLVSAVLLSSLNAVLINLLDLPPFIITLATMNVFKGACYIYTKMVPVSNLPAAFNAIGQDYTFGIPNQVYIMVFMMLVIAFILYKTKFGRYSLAIGGNAEAARLSGINVKMMRIGIYALMGLYVGVAAMTLTARSASAQVSAGQNTEMDAIAAVVMGGTPMSGGSANVVGTFFGCLIVGVINNGLNLMGVDSNWQLVAKGLMILFAISLDVISTNVTRNMSKKKMA</sequence>
<feature type="transmembrane region" description="Helical" evidence="6">
    <location>
        <begin position="219"/>
        <end position="238"/>
    </location>
</feature>
<gene>
    <name evidence="7" type="ORF">IAB98_12430</name>
</gene>
<comment type="caution">
    <text evidence="7">The sequence shown here is derived from an EMBL/GenBank/DDBJ whole genome shotgun (WGS) entry which is preliminary data.</text>
</comment>
<comment type="subcellular location">
    <subcellularLocation>
        <location evidence="1">Cell membrane</location>
        <topology evidence="1">Multi-pass membrane protein</topology>
    </subcellularLocation>
</comment>
<dbReference type="GO" id="GO:0022857">
    <property type="term" value="F:transmembrane transporter activity"/>
    <property type="evidence" value="ECO:0007669"/>
    <property type="project" value="InterPro"/>
</dbReference>
<proteinExistence type="predicted"/>
<evidence type="ECO:0000256" key="5">
    <source>
        <dbReference type="ARBA" id="ARBA00023136"/>
    </source>
</evidence>